<dbReference type="EMBL" id="CP163431">
    <property type="protein sequence ID" value="XDQ04649.1"/>
    <property type="molecule type" value="Genomic_DNA"/>
</dbReference>
<dbReference type="AlphaFoldDB" id="A0AB39MF51"/>
<organism evidence="1">
    <name type="scientific">Streptomyces sp. R08</name>
    <dbReference type="NCBI Taxonomy" id="3238624"/>
    <lineage>
        <taxon>Bacteria</taxon>
        <taxon>Bacillati</taxon>
        <taxon>Actinomycetota</taxon>
        <taxon>Actinomycetes</taxon>
        <taxon>Kitasatosporales</taxon>
        <taxon>Streptomycetaceae</taxon>
        <taxon>Streptomyces</taxon>
    </lineage>
</organism>
<sequence>MLDMVSAIVRREARQLFTRKQTTATLYPSCGKVSLPQRPVVSVDAVEGADGWTLRRDTLYVGNADEVRVTYTHGYAETPGDVKAVVLSAATRVLTNPLDIRQEAAGSMSVTYAAETIGASLSPADKDLLRDYRRRTAVVLVGA</sequence>
<proteinExistence type="predicted"/>
<protein>
    <recommendedName>
        <fullName evidence="2">Head-to-tail connector complex protein</fullName>
    </recommendedName>
</protein>
<gene>
    <name evidence="1" type="ORF">AB5J58_32785</name>
</gene>
<accession>A0AB39MF51</accession>
<reference evidence="1" key="1">
    <citation type="submission" date="2024-07" db="EMBL/GenBank/DDBJ databases">
        <authorList>
            <person name="Yu S.T."/>
        </authorList>
    </citation>
    <scope>NUCLEOTIDE SEQUENCE</scope>
    <source>
        <strain evidence="1">R08</strain>
    </source>
</reference>
<evidence type="ECO:0000313" key="1">
    <source>
        <dbReference type="EMBL" id="XDQ04649.1"/>
    </source>
</evidence>
<evidence type="ECO:0008006" key="2">
    <source>
        <dbReference type="Google" id="ProtNLM"/>
    </source>
</evidence>
<name>A0AB39MF51_9ACTN</name>
<dbReference type="RefSeq" id="WP_369190161.1">
    <property type="nucleotide sequence ID" value="NZ_CP163431.1"/>
</dbReference>